<organism evidence="7 8">
    <name type="scientific">Marisediminitalea aggregata</name>
    <dbReference type="NCBI Taxonomy" id="634436"/>
    <lineage>
        <taxon>Bacteria</taxon>
        <taxon>Pseudomonadati</taxon>
        <taxon>Pseudomonadota</taxon>
        <taxon>Gammaproteobacteria</taxon>
        <taxon>Alteromonadales</taxon>
        <taxon>Alteromonadaceae</taxon>
        <taxon>Marisediminitalea</taxon>
    </lineage>
</organism>
<sequence>MTKTQSEQLKAMLPVLRRFAYSLTGSMADADDLLQNTVEKLLTKPVPDDVELLAWSYRICRNLWIDEYRANKVRQAAVHNPELQQAEVDATAQITSDITLKQVESAMATLPDDQREVLSLVAVQGLSYQDTANVLSVPSGTVMSRLARARSKLAQILFLEKGTKGPNGNEVTA</sequence>
<dbReference type="Proteomes" id="UP000184520">
    <property type="component" value="Unassembled WGS sequence"/>
</dbReference>
<evidence type="ECO:0000259" key="6">
    <source>
        <dbReference type="Pfam" id="PF08281"/>
    </source>
</evidence>
<evidence type="ECO:0000256" key="4">
    <source>
        <dbReference type="ARBA" id="ARBA00023163"/>
    </source>
</evidence>
<evidence type="ECO:0000313" key="7">
    <source>
        <dbReference type="EMBL" id="SHF82830.1"/>
    </source>
</evidence>
<dbReference type="InterPro" id="IPR013324">
    <property type="entry name" value="RNA_pol_sigma_r3/r4-like"/>
</dbReference>
<dbReference type="GO" id="GO:0003677">
    <property type="term" value="F:DNA binding"/>
    <property type="evidence" value="ECO:0007669"/>
    <property type="project" value="InterPro"/>
</dbReference>
<feature type="domain" description="RNA polymerase sigma-70 region 2" evidence="5">
    <location>
        <begin position="11"/>
        <end position="72"/>
    </location>
</feature>
<dbReference type="InterPro" id="IPR013325">
    <property type="entry name" value="RNA_pol_sigma_r2"/>
</dbReference>
<reference evidence="8" key="1">
    <citation type="submission" date="2016-11" db="EMBL/GenBank/DDBJ databases">
        <authorList>
            <person name="Varghese N."/>
            <person name="Submissions S."/>
        </authorList>
    </citation>
    <scope>NUCLEOTIDE SEQUENCE [LARGE SCALE GENOMIC DNA]</scope>
    <source>
        <strain evidence="8">CGMCC 1.8995</strain>
    </source>
</reference>
<dbReference type="SUPFAM" id="SSF88659">
    <property type="entry name" value="Sigma3 and sigma4 domains of RNA polymerase sigma factors"/>
    <property type="match status" value="1"/>
</dbReference>
<dbReference type="RefSeq" id="WP_073317410.1">
    <property type="nucleotide sequence ID" value="NZ_FQWD01000001.1"/>
</dbReference>
<dbReference type="EMBL" id="FQWD01000001">
    <property type="protein sequence ID" value="SHF82830.1"/>
    <property type="molecule type" value="Genomic_DNA"/>
</dbReference>
<dbReference type="CDD" id="cd06171">
    <property type="entry name" value="Sigma70_r4"/>
    <property type="match status" value="1"/>
</dbReference>
<evidence type="ECO:0000313" key="8">
    <source>
        <dbReference type="Proteomes" id="UP000184520"/>
    </source>
</evidence>
<dbReference type="STRING" id="634436.SAMN05216361_0545"/>
<evidence type="ECO:0000259" key="5">
    <source>
        <dbReference type="Pfam" id="PF04542"/>
    </source>
</evidence>
<dbReference type="OrthoDB" id="9797134at2"/>
<dbReference type="Gene3D" id="1.20.140.160">
    <property type="match status" value="1"/>
</dbReference>
<dbReference type="PANTHER" id="PTHR43133">
    <property type="entry name" value="RNA POLYMERASE ECF-TYPE SIGMA FACTO"/>
    <property type="match status" value="1"/>
</dbReference>
<comment type="similarity">
    <text evidence="1">Belongs to the sigma-70 factor family. ECF subfamily.</text>
</comment>
<proteinExistence type="inferred from homology"/>
<keyword evidence="4" id="KW-0804">Transcription</keyword>
<dbReference type="InterPro" id="IPR007627">
    <property type="entry name" value="RNA_pol_sigma70_r2"/>
</dbReference>
<keyword evidence="3" id="KW-0731">Sigma factor</keyword>
<feature type="domain" description="RNA polymerase sigma factor 70 region 4 type 2" evidence="6">
    <location>
        <begin position="101"/>
        <end position="153"/>
    </location>
</feature>
<gene>
    <name evidence="7" type="ORF">SAMN05216361_0545</name>
</gene>
<dbReference type="AlphaFoldDB" id="A0A1M5EUA7"/>
<protein>
    <submittedName>
        <fullName evidence="7">RNA polymerase sigma-70 factor, ECF subfamily</fullName>
    </submittedName>
</protein>
<dbReference type="InterPro" id="IPR013249">
    <property type="entry name" value="RNA_pol_sigma70_r4_t2"/>
</dbReference>
<keyword evidence="2" id="KW-0805">Transcription regulation</keyword>
<evidence type="ECO:0000256" key="1">
    <source>
        <dbReference type="ARBA" id="ARBA00010641"/>
    </source>
</evidence>
<dbReference type="Pfam" id="PF08281">
    <property type="entry name" value="Sigma70_r4_2"/>
    <property type="match status" value="1"/>
</dbReference>
<keyword evidence="8" id="KW-1185">Reference proteome</keyword>
<dbReference type="PANTHER" id="PTHR43133:SF25">
    <property type="entry name" value="RNA POLYMERASE SIGMA FACTOR RFAY-RELATED"/>
    <property type="match status" value="1"/>
</dbReference>
<dbReference type="SUPFAM" id="SSF88946">
    <property type="entry name" value="Sigma2 domain of RNA polymerase sigma factors"/>
    <property type="match status" value="1"/>
</dbReference>
<name>A0A1M5EUA7_9ALTE</name>
<evidence type="ECO:0000256" key="2">
    <source>
        <dbReference type="ARBA" id="ARBA00023015"/>
    </source>
</evidence>
<dbReference type="GO" id="GO:0016987">
    <property type="term" value="F:sigma factor activity"/>
    <property type="evidence" value="ECO:0007669"/>
    <property type="project" value="UniProtKB-KW"/>
</dbReference>
<dbReference type="InterPro" id="IPR039425">
    <property type="entry name" value="RNA_pol_sigma-70-like"/>
</dbReference>
<dbReference type="NCBIfam" id="TIGR02937">
    <property type="entry name" value="sigma70-ECF"/>
    <property type="match status" value="1"/>
</dbReference>
<dbReference type="InterPro" id="IPR014284">
    <property type="entry name" value="RNA_pol_sigma-70_dom"/>
</dbReference>
<evidence type="ECO:0000256" key="3">
    <source>
        <dbReference type="ARBA" id="ARBA00023082"/>
    </source>
</evidence>
<accession>A0A1M5EUA7</accession>
<dbReference type="Pfam" id="PF04542">
    <property type="entry name" value="Sigma70_r2"/>
    <property type="match status" value="1"/>
</dbReference>
<dbReference type="GO" id="GO:0006352">
    <property type="term" value="P:DNA-templated transcription initiation"/>
    <property type="evidence" value="ECO:0007669"/>
    <property type="project" value="InterPro"/>
</dbReference>